<comment type="caution">
    <text evidence="2">The sequence shown here is derived from an EMBL/GenBank/DDBJ whole genome shotgun (WGS) entry which is preliminary data.</text>
</comment>
<feature type="compositionally biased region" description="Polar residues" evidence="1">
    <location>
        <begin position="20"/>
        <end position="33"/>
    </location>
</feature>
<evidence type="ECO:0000313" key="3">
    <source>
        <dbReference type="Proteomes" id="UP001153678"/>
    </source>
</evidence>
<evidence type="ECO:0000256" key="1">
    <source>
        <dbReference type="SAM" id="MobiDB-lite"/>
    </source>
</evidence>
<gene>
    <name evidence="2" type="ORF">FWILDA_LOCUS17581</name>
</gene>
<proteinExistence type="predicted"/>
<accession>A0A9W4T8K1</accession>
<keyword evidence="3" id="KW-1185">Reference proteome</keyword>
<evidence type="ECO:0000313" key="2">
    <source>
        <dbReference type="EMBL" id="CAI2196441.1"/>
    </source>
</evidence>
<feature type="non-terminal residue" evidence="2">
    <location>
        <position position="1"/>
    </location>
</feature>
<name>A0A9W4T8K1_9GLOM</name>
<dbReference type="EMBL" id="CAMKVN010014241">
    <property type="protein sequence ID" value="CAI2196441.1"/>
    <property type="molecule type" value="Genomic_DNA"/>
</dbReference>
<reference evidence="2" key="1">
    <citation type="submission" date="2022-08" db="EMBL/GenBank/DDBJ databases">
        <authorList>
            <person name="Kallberg Y."/>
            <person name="Tangrot J."/>
            <person name="Rosling A."/>
        </authorList>
    </citation>
    <scope>NUCLEOTIDE SEQUENCE</scope>
    <source>
        <strain evidence="2">Wild A</strain>
    </source>
</reference>
<sequence>SVEKVNNNETDKLIKRIRYSSDTPLPSNILSNQKETDNKH</sequence>
<dbReference type="Proteomes" id="UP001153678">
    <property type="component" value="Unassembled WGS sequence"/>
</dbReference>
<feature type="region of interest" description="Disordered" evidence="1">
    <location>
        <begin position="1"/>
        <end position="40"/>
    </location>
</feature>
<protein>
    <submittedName>
        <fullName evidence="2">4690_t:CDS:1</fullName>
    </submittedName>
</protein>
<organism evidence="2 3">
    <name type="scientific">Funneliformis geosporum</name>
    <dbReference type="NCBI Taxonomy" id="1117311"/>
    <lineage>
        <taxon>Eukaryota</taxon>
        <taxon>Fungi</taxon>
        <taxon>Fungi incertae sedis</taxon>
        <taxon>Mucoromycota</taxon>
        <taxon>Glomeromycotina</taxon>
        <taxon>Glomeromycetes</taxon>
        <taxon>Glomerales</taxon>
        <taxon>Glomeraceae</taxon>
        <taxon>Funneliformis</taxon>
    </lineage>
</organism>
<dbReference type="AlphaFoldDB" id="A0A9W4T8K1"/>